<dbReference type="Proteomes" id="UP001199916">
    <property type="component" value="Unassembled WGS sequence"/>
</dbReference>
<organism evidence="6 7">
    <name type="scientific">Paenibacillus profundus</name>
    <dbReference type="NCBI Taxonomy" id="1173085"/>
    <lineage>
        <taxon>Bacteria</taxon>
        <taxon>Bacillati</taxon>
        <taxon>Bacillota</taxon>
        <taxon>Bacilli</taxon>
        <taxon>Bacillales</taxon>
        <taxon>Paenibacillaceae</taxon>
        <taxon>Paenibacillus</taxon>
    </lineage>
</organism>
<dbReference type="RefSeq" id="WP_026011254.1">
    <property type="nucleotide sequence ID" value="NZ_JAJNBZ010000050.1"/>
</dbReference>
<dbReference type="Pfam" id="PF00440">
    <property type="entry name" value="TetR_N"/>
    <property type="match status" value="1"/>
</dbReference>
<gene>
    <name evidence="6" type="ORF">LQV63_29570</name>
</gene>
<dbReference type="EMBL" id="JAJNBZ010000050">
    <property type="protein sequence ID" value="MCE5173395.1"/>
    <property type="molecule type" value="Genomic_DNA"/>
</dbReference>
<evidence type="ECO:0000256" key="4">
    <source>
        <dbReference type="PROSITE-ProRule" id="PRU00335"/>
    </source>
</evidence>
<keyword evidence="2 4" id="KW-0238">DNA-binding</keyword>
<name>A0ABS8YRZ6_9BACL</name>
<feature type="DNA-binding region" description="H-T-H motif" evidence="4">
    <location>
        <begin position="31"/>
        <end position="50"/>
    </location>
</feature>
<keyword evidence="3" id="KW-0804">Transcription</keyword>
<evidence type="ECO:0000259" key="5">
    <source>
        <dbReference type="PROSITE" id="PS50977"/>
    </source>
</evidence>
<dbReference type="InterPro" id="IPR009057">
    <property type="entry name" value="Homeodomain-like_sf"/>
</dbReference>
<evidence type="ECO:0000256" key="2">
    <source>
        <dbReference type="ARBA" id="ARBA00023125"/>
    </source>
</evidence>
<dbReference type="InterPro" id="IPR001647">
    <property type="entry name" value="HTH_TetR"/>
</dbReference>
<accession>A0ABS8YRZ6</accession>
<comment type="caution">
    <text evidence="6">The sequence shown here is derived from an EMBL/GenBank/DDBJ whole genome shotgun (WGS) entry which is preliminary data.</text>
</comment>
<feature type="domain" description="HTH tetR-type" evidence="5">
    <location>
        <begin position="8"/>
        <end position="68"/>
    </location>
</feature>
<keyword evidence="1" id="KW-0805">Transcription regulation</keyword>
<reference evidence="6 7" key="1">
    <citation type="submission" date="2021-11" db="EMBL/GenBank/DDBJ databases">
        <title>Draft genome sequence of Paenibacillus profundus YoMME, a new Gram-positive bacteria with exoelectrogenic properties.</title>
        <authorList>
            <person name="Hubenova Y."/>
            <person name="Hubenova E."/>
            <person name="Manasiev Y."/>
            <person name="Peykov S."/>
            <person name="Mitov M."/>
        </authorList>
    </citation>
    <scope>NUCLEOTIDE SEQUENCE [LARGE SCALE GENOMIC DNA]</scope>
    <source>
        <strain evidence="6 7">YoMME</strain>
    </source>
</reference>
<evidence type="ECO:0000256" key="1">
    <source>
        <dbReference type="ARBA" id="ARBA00023015"/>
    </source>
</evidence>
<dbReference type="PROSITE" id="PS50977">
    <property type="entry name" value="HTH_TETR_2"/>
    <property type="match status" value="1"/>
</dbReference>
<dbReference type="PRINTS" id="PR00455">
    <property type="entry name" value="HTHTETR"/>
</dbReference>
<evidence type="ECO:0000313" key="6">
    <source>
        <dbReference type="EMBL" id="MCE5173395.1"/>
    </source>
</evidence>
<dbReference type="SUPFAM" id="SSF48498">
    <property type="entry name" value="Tetracyclin repressor-like, C-terminal domain"/>
    <property type="match status" value="1"/>
</dbReference>
<evidence type="ECO:0000313" key="7">
    <source>
        <dbReference type="Proteomes" id="UP001199916"/>
    </source>
</evidence>
<proteinExistence type="predicted"/>
<evidence type="ECO:0000256" key="3">
    <source>
        <dbReference type="ARBA" id="ARBA00023163"/>
    </source>
</evidence>
<protein>
    <submittedName>
        <fullName evidence="6">TetR/AcrR family transcriptional regulator</fullName>
    </submittedName>
</protein>
<keyword evidence="7" id="KW-1185">Reference proteome</keyword>
<sequence length="196" mass="22387">MNRKRNQPSNRDQVIQTAAQMFLMGGYAYTSMDDVMRKSRVSKSNIYYHFKSKEELLLAVVEFWADRYEAQLFASLGQNDLTVEKRILAFMESLAAGFTERNHQGGCPFVSLYLQCSEQAEAVRERIFRFFAELHPLLTKLFEQGVKKQEFREGIGADEAASLFIAALEGSLVLAETTRDAGVIKRTAVHFCRMLH</sequence>
<dbReference type="Gene3D" id="1.10.357.10">
    <property type="entry name" value="Tetracycline Repressor, domain 2"/>
    <property type="match status" value="1"/>
</dbReference>
<dbReference type="InterPro" id="IPR036271">
    <property type="entry name" value="Tet_transcr_reg_TetR-rel_C_sf"/>
</dbReference>
<dbReference type="PANTHER" id="PTHR47506">
    <property type="entry name" value="TRANSCRIPTIONAL REGULATORY PROTEIN"/>
    <property type="match status" value="1"/>
</dbReference>
<dbReference type="PANTHER" id="PTHR47506:SF3">
    <property type="entry name" value="HTH-TYPE TRANSCRIPTIONAL REGULATOR LMRA"/>
    <property type="match status" value="1"/>
</dbReference>
<dbReference type="SUPFAM" id="SSF46689">
    <property type="entry name" value="Homeodomain-like"/>
    <property type="match status" value="1"/>
</dbReference>
<dbReference type="InterPro" id="IPR011075">
    <property type="entry name" value="TetR_C"/>
</dbReference>
<dbReference type="Pfam" id="PF16925">
    <property type="entry name" value="TetR_C_13"/>
    <property type="match status" value="1"/>
</dbReference>
<dbReference type="Gene3D" id="1.10.10.60">
    <property type="entry name" value="Homeodomain-like"/>
    <property type="match status" value="1"/>
</dbReference>